<dbReference type="Proteomes" id="UP000738431">
    <property type="component" value="Chromosome"/>
</dbReference>
<comment type="similarity">
    <text evidence="2">Belongs to the TonB family.</text>
</comment>
<dbReference type="InterPro" id="IPR006260">
    <property type="entry name" value="TonB/TolA_C"/>
</dbReference>
<keyword evidence="7" id="KW-0653">Protein transport</keyword>
<keyword evidence="8" id="KW-1133">Transmembrane helix</keyword>
<sequence>MKTLRLGLFLVALGTATSLIAAPQPSTDLQITATRQIFPREATQRGLTEGWARVALAVDAEGKLLDYLVIAASDTTFADEAKFLIRTAKFSPPREDGKPLAVRTEVAIQFRNEGLYVVSDFQAIADLYLHGRFDRARPVRAPLPSELDRLPQPRQVLKPAYVPAHAAAGLAGRVVVDFYIDETGRVRLPSVVSSDHDELATLALQALSQWSFDPPTVDGAPTHTRVRLPFEFTTNQSGAGVVPAPRFDS</sequence>
<dbReference type="PROSITE" id="PS52015">
    <property type="entry name" value="TONB_CTD"/>
    <property type="match status" value="1"/>
</dbReference>
<evidence type="ECO:0000256" key="7">
    <source>
        <dbReference type="ARBA" id="ARBA00022927"/>
    </source>
</evidence>
<evidence type="ECO:0000256" key="6">
    <source>
        <dbReference type="ARBA" id="ARBA00022692"/>
    </source>
</evidence>
<dbReference type="EMBL" id="CP139781">
    <property type="protein sequence ID" value="WRQ85819.1"/>
    <property type="molecule type" value="Genomic_DNA"/>
</dbReference>
<feature type="chain" id="PRO_5045348616" evidence="10">
    <location>
        <begin position="22"/>
        <end position="249"/>
    </location>
</feature>
<feature type="signal peptide" evidence="10">
    <location>
        <begin position="1"/>
        <end position="21"/>
    </location>
</feature>
<evidence type="ECO:0000256" key="8">
    <source>
        <dbReference type="ARBA" id="ARBA00022989"/>
    </source>
</evidence>
<evidence type="ECO:0000256" key="3">
    <source>
        <dbReference type="ARBA" id="ARBA00022448"/>
    </source>
</evidence>
<dbReference type="Pfam" id="PF03544">
    <property type="entry name" value="TonB_C"/>
    <property type="match status" value="2"/>
</dbReference>
<dbReference type="RefSeq" id="WP_221032638.1">
    <property type="nucleotide sequence ID" value="NZ_CP139781.1"/>
</dbReference>
<dbReference type="NCBIfam" id="TIGR01352">
    <property type="entry name" value="tonB_Cterm"/>
    <property type="match status" value="1"/>
</dbReference>
<dbReference type="InterPro" id="IPR037682">
    <property type="entry name" value="TonB_C"/>
</dbReference>
<gene>
    <name evidence="12" type="ORF">K1X11_013485</name>
</gene>
<keyword evidence="3" id="KW-0813">Transport</keyword>
<dbReference type="SUPFAM" id="SSF74653">
    <property type="entry name" value="TolA/TonB C-terminal domain"/>
    <property type="match status" value="2"/>
</dbReference>
<keyword evidence="9" id="KW-0472">Membrane</keyword>
<reference evidence="12 13" key="1">
    <citation type="submission" date="2021-08" db="EMBL/GenBank/DDBJ databases">
        <authorList>
            <person name="Zhang D."/>
            <person name="Zhang A."/>
            <person name="Wang L."/>
        </authorList>
    </citation>
    <scope>NUCLEOTIDE SEQUENCE [LARGE SCALE GENOMIC DNA]</scope>
    <source>
        <strain evidence="12 13">WL0086</strain>
    </source>
</reference>
<evidence type="ECO:0000256" key="2">
    <source>
        <dbReference type="ARBA" id="ARBA00006555"/>
    </source>
</evidence>
<keyword evidence="6" id="KW-0812">Transmembrane</keyword>
<evidence type="ECO:0000256" key="4">
    <source>
        <dbReference type="ARBA" id="ARBA00022475"/>
    </source>
</evidence>
<accession>A0ABZ1C2Q2</accession>
<keyword evidence="4" id="KW-1003">Cell membrane</keyword>
<proteinExistence type="inferred from homology"/>
<evidence type="ECO:0000259" key="11">
    <source>
        <dbReference type="PROSITE" id="PS52015"/>
    </source>
</evidence>
<evidence type="ECO:0000313" key="13">
    <source>
        <dbReference type="Proteomes" id="UP000738431"/>
    </source>
</evidence>
<dbReference type="Gene3D" id="3.30.1150.10">
    <property type="match status" value="2"/>
</dbReference>
<reference evidence="12 13" key="2">
    <citation type="submission" date="2023-12" db="EMBL/GenBank/DDBJ databases">
        <title>Description of an unclassified Opitutus bacterium of Verrucomicrobiota.</title>
        <authorList>
            <person name="Zhang D.-F."/>
        </authorList>
    </citation>
    <scope>NUCLEOTIDE SEQUENCE [LARGE SCALE GENOMIC DNA]</scope>
    <source>
        <strain evidence="12 13">WL0086</strain>
    </source>
</reference>
<name>A0ABZ1C2Q2_9BACT</name>
<evidence type="ECO:0000256" key="1">
    <source>
        <dbReference type="ARBA" id="ARBA00004383"/>
    </source>
</evidence>
<dbReference type="InterPro" id="IPR051045">
    <property type="entry name" value="TonB-dependent_transducer"/>
</dbReference>
<organism evidence="12 13">
    <name type="scientific">Actomonas aquatica</name>
    <dbReference type="NCBI Taxonomy" id="2866162"/>
    <lineage>
        <taxon>Bacteria</taxon>
        <taxon>Pseudomonadati</taxon>
        <taxon>Verrucomicrobiota</taxon>
        <taxon>Opitutia</taxon>
        <taxon>Opitutales</taxon>
        <taxon>Opitutaceae</taxon>
        <taxon>Actomonas</taxon>
    </lineage>
</organism>
<evidence type="ECO:0000313" key="12">
    <source>
        <dbReference type="EMBL" id="WRQ85819.1"/>
    </source>
</evidence>
<keyword evidence="13" id="KW-1185">Reference proteome</keyword>
<evidence type="ECO:0000256" key="10">
    <source>
        <dbReference type="SAM" id="SignalP"/>
    </source>
</evidence>
<dbReference type="PANTHER" id="PTHR33446">
    <property type="entry name" value="PROTEIN TONB-RELATED"/>
    <property type="match status" value="1"/>
</dbReference>
<protein>
    <submittedName>
        <fullName evidence="12">Energy transducer TonB</fullName>
    </submittedName>
</protein>
<feature type="domain" description="TonB C-terminal" evidence="11">
    <location>
        <begin position="146"/>
        <end position="241"/>
    </location>
</feature>
<keyword evidence="5" id="KW-0997">Cell inner membrane</keyword>
<evidence type="ECO:0000256" key="9">
    <source>
        <dbReference type="ARBA" id="ARBA00023136"/>
    </source>
</evidence>
<comment type="subcellular location">
    <subcellularLocation>
        <location evidence="1">Cell inner membrane</location>
        <topology evidence="1">Single-pass membrane protein</topology>
        <orientation evidence="1">Periplasmic side</orientation>
    </subcellularLocation>
</comment>
<evidence type="ECO:0000256" key="5">
    <source>
        <dbReference type="ARBA" id="ARBA00022519"/>
    </source>
</evidence>
<keyword evidence="10" id="KW-0732">Signal</keyword>